<dbReference type="PaxDb" id="55529-EKX55179"/>
<keyword evidence="3" id="KW-1185">Reference proteome</keyword>
<dbReference type="Proteomes" id="UP000011087">
    <property type="component" value="Unassembled WGS sequence"/>
</dbReference>
<dbReference type="GeneID" id="17312006"/>
<dbReference type="HOGENOM" id="CLU_693454_0_0_1"/>
<dbReference type="EMBL" id="JH992965">
    <property type="protein sequence ID" value="EKX55179.1"/>
    <property type="molecule type" value="Genomic_DNA"/>
</dbReference>
<reference evidence="2" key="3">
    <citation type="submission" date="2015-06" db="UniProtKB">
        <authorList>
            <consortium name="EnsemblProtists"/>
        </authorList>
    </citation>
    <scope>IDENTIFICATION</scope>
</reference>
<name>L1K3J8_GUITC</name>
<dbReference type="OrthoDB" id="10321367at2759"/>
<dbReference type="eggNOG" id="ENOG502SUTI">
    <property type="taxonomic scope" value="Eukaryota"/>
</dbReference>
<accession>L1K3J8</accession>
<dbReference type="EnsemblProtists" id="EKX55179">
    <property type="protein sequence ID" value="EKX55179"/>
    <property type="gene ID" value="GUITHDRAFT_160396"/>
</dbReference>
<organism evidence="1">
    <name type="scientific">Guillardia theta (strain CCMP2712)</name>
    <name type="common">Cryptophyte</name>
    <dbReference type="NCBI Taxonomy" id="905079"/>
    <lineage>
        <taxon>Eukaryota</taxon>
        <taxon>Cryptophyceae</taxon>
        <taxon>Pyrenomonadales</taxon>
        <taxon>Geminigeraceae</taxon>
        <taxon>Guillardia</taxon>
    </lineage>
</organism>
<evidence type="ECO:0000313" key="2">
    <source>
        <dbReference type="EnsemblProtists" id="EKX55179"/>
    </source>
</evidence>
<sequence length="398" mass="44400">MTCVTSLARFDEKTNQRLQRLIEDHKTSRQKGAKMWKEMMAIFEDGLQSFLSATAEEVESSSNVDVNRMKRNIKTFLRDWRQPALLFELFNIEQDDESARKLVLYVFHALLGNANLDDIRFNHPLNNQHLASLRQDVVDKWIQLSDASSSSSSSSSSSLLGTRDLEAMLMMGEDARTCMAIEPANKRTLKGLLGYLLQGNTRMLCVNPALPPSSSSSSSSHGIETRKETVLFVDRPYFEGEFDKQAAEDLKQQATQLADHLGVPLHLARDSPPSDQEIASLKLPPLSEAYPYPALEFVDKAGISPYVWRDGRYGVGLVFRGELGGANIRTSLGGTAVAVGILFEGWTDCLSVVERSKDSSRLGYMKDVQLIGAAIATDVRGTQTSQRQKKRMPWELTF</sequence>
<dbReference type="AlphaFoldDB" id="L1K3J8"/>
<reference evidence="3" key="2">
    <citation type="submission" date="2012-11" db="EMBL/GenBank/DDBJ databases">
        <authorList>
            <person name="Kuo A."/>
            <person name="Curtis B.A."/>
            <person name="Tanifuji G."/>
            <person name="Burki F."/>
            <person name="Gruber A."/>
            <person name="Irimia M."/>
            <person name="Maruyama S."/>
            <person name="Arias M.C."/>
            <person name="Ball S.G."/>
            <person name="Gile G.H."/>
            <person name="Hirakawa Y."/>
            <person name="Hopkins J.F."/>
            <person name="Rensing S.A."/>
            <person name="Schmutz J."/>
            <person name="Symeonidi A."/>
            <person name="Elias M."/>
            <person name="Eveleigh R.J."/>
            <person name="Herman E.K."/>
            <person name="Klute M.J."/>
            <person name="Nakayama T."/>
            <person name="Obornik M."/>
            <person name="Reyes-Prieto A."/>
            <person name="Armbrust E.V."/>
            <person name="Aves S.J."/>
            <person name="Beiko R.G."/>
            <person name="Coutinho P."/>
            <person name="Dacks J.B."/>
            <person name="Durnford D.G."/>
            <person name="Fast N.M."/>
            <person name="Green B.R."/>
            <person name="Grisdale C."/>
            <person name="Hempe F."/>
            <person name="Henrissat B."/>
            <person name="Hoppner M.P."/>
            <person name="Ishida K.-I."/>
            <person name="Kim E."/>
            <person name="Koreny L."/>
            <person name="Kroth P.G."/>
            <person name="Liu Y."/>
            <person name="Malik S.-B."/>
            <person name="Maier U.G."/>
            <person name="McRose D."/>
            <person name="Mock T."/>
            <person name="Neilson J.A."/>
            <person name="Onodera N.T."/>
            <person name="Poole A.M."/>
            <person name="Pritham E.J."/>
            <person name="Richards T.A."/>
            <person name="Rocap G."/>
            <person name="Roy S.W."/>
            <person name="Sarai C."/>
            <person name="Schaack S."/>
            <person name="Shirato S."/>
            <person name="Slamovits C.H."/>
            <person name="Spencer D.F."/>
            <person name="Suzuki S."/>
            <person name="Worden A.Z."/>
            <person name="Zauner S."/>
            <person name="Barry K."/>
            <person name="Bell C."/>
            <person name="Bharti A.K."/>
            <person name="Crow J.A."/>
            <person name="Grimwood J."/>
            <person name="Kramer R."/>
            <person name="Lindquist E."/>
            <person name="Lucas S."/>
            <person name="Salamov A."/>
            <person name="McFadden G.I."/>
            <person name="Lane C.E."/>
            <person name="Keeling P.J."/>
            <person name="Gray M.W."/>
            <person name="Grigoriev I.V."/>
            <person name="Archibald J.M."/>
        </authorList>
    </citation>
    <scope>NUCLEOTIDE SEQUENCE</scope>
    <source>
        <strain evidence="3">CCMP2712</strain>
    </source>
</reference>
<reference evidence="1 3" key="1">
    <citation type="journal article" date="2012" name="Nature">
        <title>Algal genomes reveal evolutionary mosaicism and the fate of nucleomorphs.</title>
        <authorList>
            <consortium name="DOE Joint Genome Institute"/>
            <person name="Curtis B.A."/>
            <person name="Tanifuji G."/>
            <person name="Burki F."/>
            <person name="Gruber A."/>
            <person name="Irimia M."/>
            <person name="Maruyama S."/>
            <person name="Arias M.C."/>
            <person name="Ball S.G."/>
            <person name="Gile G.H."/>
            <person name="Hirakawa Y."/>
            <person name="Hopkins J.F."/>
            <person name="Kuo A."/>
            <person name="Rensing S.A."/>
            <person name="Schmutz J."/>
            <person name="Symeonidi A."/>
            <person name="Elias M."/>
            <person name="Eveleigh R.J."/>
            <person name="Herman E.K."/>
            <person name="Klute M.J."/>
            <person name="Nakayama T."/>
            <person name="Obornik M."/>
            <person name="Reyes-Prieto A."/>
            <person name="Armbrust E.V."/>
            <person name="Aves S.J."/>
            <person name="Beiko R.G."/>
            <person name="Coutinho P."/>
            <person name="Dacks J.B."/>
            <person name="Durnford D.G."/>
            <person name="Fast N.M."/>
            <person name="Green B.R."/>
            <person name="Grisdale C.J."/>
            <person name="Hempel F."/>
            <person name="Henrissat B."/>
            <person name="Hoppner M.P."/>
            <person name="Ishida K."/>
            <person name="Kim E."/>
            <person name="Koreny L."/>
            <person name="Kroth P.G."/>
            <person name="Liu Y."/>
            <person name="Malik S.B."/>
            <person name="Maier U.G."/>
            <person name="McRose D."/>
            <person name="Mock T."/>
            <person name="Neilson J.A."/>
            <person name="Onodera N.T."/>
            <person name="Poole A.M."/>
            <person name="Pritham E.J."/>
            <person name="Richards T.A."/>
            <person name="Rocap G."/>
            <person name="Roy S.W."/>
            <person name="Sarai C."/>
            <person name="Schaack S."/>
            <person name="Shirato S."/>
            <person name="Slamovits C.H."/>
            <person name="Spencer D.F."/>
            <person name="Suzuki S."/>
            <person name="Worden A.Z."/>
            <person name="Zauner S."/>
            <person name="Barry K."/>
            <person name="Bell C."/>
            <person name="Bharti A.K."/>
            <person name="Crow J.A."/>
            <person name="Grimwood J."/>
            <person name="Kramer R."/>
            <person name="Lindquist E."/>
            <person name="Lucas S."/>
            <person name="Salamov A."/>
            <person name="McFadden G.I."/>
            <person name="Lane C.E."/>
            <person name="Keeling P.J."/>
            <person name="Gray M.W."/>
            <person name="Grigoriev I.V."/>
            <person name="Archibald J.M."/>
        </authorList>
    </citation>
    <scope>NUCLEOTIDE SEQUENCE</scope>
    <source>
        <strain evidence="1 3">CCMP2712</strain>
    </source>
</reference>
<dbReference type="RefSeq" id="XP_005842159.1">
    <property type="nucleotide sequence ID" value="XM_005842102.1"/>
</dbReference>
<gene>
    <name evidence="1" type="ORF">GUITHDRAFT_160396</name>
</gene>
<evidence type="ECO:0000313" key="3">
    <source>
        <dbReference type="Proteomes" id="UP000011087"/>
    </source>
</evidence>
<dbReference type="KEGG" id="gtt:GUITHDRAFT_160396"/>
<evidence type="ECO:0000313" key="1">
    <source>
        <dbReference type="EMBL" id="EKX55179.1"/>
    </source>
</evidence>
<proteinExistence type="predicted"/>
<protein>
    <submittedName>
        <fullName evidence="1 2">Uncharacterized protein</fullName>
    </submittedName>
</protein>